<name>A0A6N2NM90_SALVM</name>
<dbReference type="EMBL" id="CAADRP010002362">
    <property type="protein sequence ID" value="VFU66560.1"/>
    <property type="molecule type" value="Genomic_DNA"/>
</dbReference>
<proteinExistence type="predicted"/>
<gene>
    <name evidence="1" type="ORF">SVIM_LOCUS517852</name>
</gene>
<organism evidence="1">
    <name type="scientific">Salix viminalis</name>
    <name type="common">Common osier</name>
    <name type="synonym">Basket willow</name>
    <dbReference type="NCBI Taxonomy" id="40686"/>
    <lineage>
        <taxon>Eukaryota</taxon>
        <taxon>Viridiplantae</taxon>
        <taxon>Streptophyta</taxon>
        <taxon>Embryophyta</taxon>
        <taxon>Tracheophyta</taxon>
        <taxon>Spermatophyta</taxon>
        <taxon>Magnoliopsida</taxon>
        <taxon>eudicotyledons</taxon>
        <taxon>Gunneridae</taxon>
        <taxon>Pentapetalae</taxon>
        <taxon>rosids</taxon>
        <taxon>fabids</taxon>
        <taxon>Malpighiales</taxon>
        <taxon>Salicaceae</taxon>
        <taxon>Saliceae</taxon>
        <taxon>Salix</taxon>
    </lineage>
</organism>
<evidence type="ECO:0000313" key="1">
    <source>
        <dbReference type="EMBL" id="VFU66560.1"/>
    </source>
</evidence>
<protein>
    <recommendedName>
        <fullName evidence="2">Plastocyanin-like domain-containing protein</fullName>
    </recommendedName>
</protein>
<accession>A0A6N2NM90</accession>
<evidence type="ECO:0008006" key="2">
    <source>
        <dbReference type="Google" id="ProtNLM"/>
    </source>
</evidence>
<dbReference type="AlphaFoldDB" id="A0A6N2NM90"/>
<sequence>MKTKQYFSNNLTYTLCSSNFNSHQGKHENSKATKRNNPQLIFSINIRAKDKVITQHIKAGKTYLLHLINVVLNDEITNHVLIIFKVDVGLVNLFDAEKFFNVSGQIIYMAWVVLDGKLPDQNLLPTSADLPKGNIKGLYLPL</sequence>
<reference evidence="1" key="1">
    <citation type="submission" date="2019-03" db="EMBL/GenBank/DDBJ databases">
        <authorList>
            <person name="Mank J."/>
            <person name="Almeida P."/>
        </authorList>
    </citation>
    <scope>NUCLEOTIDE SEQUENCE</scope>
    <source>
        <strain evidence="1">78183</strain>
    </source>
</reference>